<comment type="caution">
    <text evidence="3">The sequence shown here is derived from an EMBL/GenBank/DDBJ whole genome shotgun (WGS) entry which is preliminary data.</text>
</comment>
<dbReference type="Proteomes" id="UP000231070">
    <property type="component" value="Unassembled WGS sequence"/>
</dbReference>
<feature type="compositionally biased region" description="Basic and acidic residues" evidence="1">
    <location>
        <begin position="10"/>
        <end position="28"/>
    </location>
</feature>
<evidence type="ECO:0000256" key="1">
    <source>
        <dbReference type="SAM" id="MobiDB-lite"/>
    </source>
</evidence>
<dbReference type="GO" id="GO:0008556">
    <property type="term" value="F:P-type potassium transmembrane transporter activity"/>
    <property type="evidence" value="ECO:0007669"/>
    <property type="project" value="InterPro"/>
</dbReference>
<evidence type="ECO:0000313" key="3">
    <source>
        <dbReference type="EMBL" id="PIO98249.1"/>
    </source>
</evidence>
<keyword evidence="2" id="KW-0812">Transmembrane</keyword>
<dbReference type="AlphaFoldDB" id="A0A2G9WU79"/>
<name>A0A2G9WU79_9HYPH</name>
<accession>A0A2G9WU79</accession>
<keyword evidence="4" id="KW-1185">Reference proteome</keyword>
<gene>
    <name evidence="3" type="primary">kdpF</name>
    <name evidence="3" type="ORF">CJ014_16475</name>
</gene>
<feature type="region of interest" description="Disordered" evidence="1">
    <location>
        <begin position="1"/>
        <end position="29"/>
    </location>
</feature>
<dbReference type="InterPro" id="IPR011726">
    <property type="entry name" value="KdpF"/>
</dbReference>
<protein>
    <submittedName>
        <fullName evidence="3">K(+)-transporting ATPase subunit F</fullName>
    </submittedName>
</protein>
<sequence>MNSCAVKPSDGQRRTTAPDRPGSSKDGYRPVAFRHRLFRTDARLRPSLRTTLTLGVSAMLFEYILGAATAAFLCGYLIYALVRPERF</sequence>
<keyword evidence="2" id="KW-1133">Transmembrane helix</keyword>
<feature type="transmembrane region" description="Helical" evidence="2">
    <location>
        <begin position="63"/>
        <end position="82"/>
    </location>
</feature>
<reference evidence="3 4" key="1">
    <citation type="submission" date="2017-08" db="EMBL/GenBank/DDBJ databases">
        <title>Pleomorphomonas carboxidotrophicus sp. nov., a new mesophilic hydrogenogenic carboxidotroph.</title>
        <authorList>
            <person name="Esquivel-Elizondo S."/>
            <person name="Krajmalnik-Brown R."/>
            <person name="Maldonado J."/>
        </authorList>
    </citation>
    <scope>NUCLEOTIDE SEQUENCE [LARGE SCALE GENOMIC DNA]</scope>
    <source>
        <strain evidence="3 4">SVCO-16</strain>
    </source>
</reference>
<evidence type="ECO:0000256" key="2">
    <source>
        <dbReference type="SAM" id="Phobius"/>
    </source>
</evidence>
<dbReference type="EMBL" id="NQVN01000011">
    <property type="protein sequence ID" value="PIO98249.1"/>
    <property type="molecule type" value="Genomic_DNA"/>
</dbReference>
<dbReference type="GO" id="GO:0005886">
    <property type="term" value="C:plasma membrane"/>
    <property type="evidence" value="ECO:0007669"/>
    <property type="project" value="InterPro"/>
</dbReference>
<proteinExistence type="predicted"/>
<dbReference type="Pfam" id="PF09604">
    <property type="entry name" value="Potass_KdpF"/>
    <property type="match status" value="1"/>
</dbReference>
<evidence type="ECO:0000313" key="4">
    <source>
        <dbReference type="Proteomes" id="UP000231070"/>
    </source>
</evidence>
<dbReference type="NCBIfam" id="TIGR02115">
    <property type="entry name" value="potass_kdpF"/>
    <property type="match status" value="1"/>
</dbReference>
<organism evidence="3 4">
    <name type="scientific">Pleomorphomonas carboxyditropha</name>
    <dbReference type="NCBI Taxonomy" id="2023338"/>
    <lineage>
        <taxon>Bacteria</taxon>
        <taxon>Pseudomonadati</taxon>
        <taxon>Pseudomonadota</taxon>
        <taxon>Alphaproteobacteria</taxon>
        <taxon>Hyphomicrobiales</taxon>
        <taxon>Pleomorphomonadaceae</taxon>
        <taxon>Pleomorphomonas</taxon>
    </lineage>
</organism>
<keyword evidence="2" id="KW-0472">Membrane</keyword>